<keyword evidence="2" id="KW-1185">Reference proteome</keyword>
<evidence type="ECO:0000313" key="1">
    <source>
        <dbReference type="EMBL" id="MBB5148028.1"/>
    </source>
</evidence>
<name>A0A840PV32_URETH</name>
<protein>
    <submittedName>
        <fullName evidence="1">Uncharacterized protein</fullName>
    </submittedName>
</protein>
<dbReference type="EMBL" id="JACHGZ010000002">
    <property type="protein sequence ID" value="MBB5148028.1"/>
    <property type="molecule type" value="Genomic_DNA"/>
</dbReference>
<proteinExistence type="predicted"/>
<dbReference type="Proteomes" id="UP000557217">
    <property type="component" value="Unassembled WGS sequence"/>
</dbReference>
<dbReference type="AlphaFoldDB" id="A0A840PV32"/>
<organism evidence="1 2">
    <name type="scientific">Ureibacillus thermosphaericus</name>
    <dbReference type="NCBI Taxonomy" id="51173"/>
    <lineage>
        <taxon>Bacteria</taxon>
        <taxon>Bacillati</taxon>
        <taxon>Bacillota</taxon>
        <taxon>Bacilli</taxon>
        <taxon>Bacillales</taxon>
        <taxon>Caryophanaceae</taxon>
        <taxon>Ureibacillus</taxon>
    </lineage>
</organism>
<sequence>MNEDGNVIGIIYAAVRHESWLFVPIEYLQERIDNWLPPHWATLHVVEGRTS</sequence>
<evidence type="ECO:0000313" key="2">
    <source>
        <dbReference type="Proteomes" id="UP000557217"/>
    </source>
</evidence>
<accession>A0A840PV32</accession>
<reference evidence="1 2" key="1">
    <citation type="submission" date="2020-08" db="EMBL/GenBank/DDBJ databases">
        <title>Genomic Encyclopedia of Type Strains, Phase IV (KMG-IV): sequencing the most valuable type-strain genomes for metagenomic binning, comparative biology and taxonomic classification.</title>
        <authorList>
            <person name="Goeker M."/>
        </authorList>
    </citation>
    <scope>NUCLEOTIDE SEQUENCE [LARGE SCALE GENOMIC DNA]</scope>
    <source>
        <strain evidence="1 2">DSM 10633</strain>
    </source>
</reference>
<comment type="caution">
    <text evidence="1">The sequence shown here is derived from an EMBL/GenBank/DDBJ whole genome shotgun (WGS) entry which is preliminary data.</text>
</comment>
<gene>
    <name evidence="1" type="ORF">HNR36_000410</name>
</gene>